<dbReference type="CDD" id="cd00609">
    <property type="entry name" value="AAT_like"/>
    <property type="match status" value="1"/>
</dbReference>
<comment type="cofactor">
    <cofactor evidence="1 9">
        <name>pyridoxal 5'-phosphate</name>
        <dbReference type="ChEBI" id="CHEBI:597326"/>
    </cofactor>
</comment>
<keyword evidence="9" id="KW-0368">Histidine biosynthesis</keyword>
<gene>
    <name evidence="11" type="primary">hisC_1</name>
    <name evidence="9" type="synonym">hisC</name>
    <name evidence="11" type="ORF">IMCC3135_00680</name>
</gene>
<evidence type="ECO:0000256" key="4">
    <source>
        <dbReference type="ARBA" id="ARBA00011738"/>
    </source>
</evidence>
<dbReference type="InterPro" id="IPR015421">
    <property type="entry name" value="PyrdxlP-dep_Trfase_major"/>
</dbReference>
<dbReference type="PANTHER" id="PTHR43643:SF3">
    <property type="entry name" value="HISTIDINOL-PHOSPHATE AMINOTRANSFERASE"/>
    <property type="match status" value="1"/>
</dbReference>
<dbReference type="KEGG" id="gai:IMCC3135_00680"/>
<dbReference type="InterPro" id="IPR001917">
    <property type="entry name" value="Aminotrans_II_pyridoxalP_BS"/>
</dbReference>
<dbReference type="EMBL" id="CP018632">
    <property type="protein sequence ID" value="ASJ70262.1"/>
    <property type="molecule type" value="Genomic_DNA"/>
</dbReference>
<evidence type="ECO:0000256" key="5">
    <source>
        <dbReference type="ARBA" id="ARBA00022576"/>
    </source>
</evidence>
<comment type="pathway">
    <text evidence="2 9">Amino-acid biosynthesis; L-histidine biosynthesis; L-histidine from 5-phospho-alpha-D-ribose 1-diphosphate: step 7/9.</text>
</comment>
<dbReference type="InterPro" id="IPR004839">
    <property type="entry name" value="Aminotransferase_I/II_large"/>
</dbReference>
<dbReference type="Gene3D" id="3.90.1150.10">
    <property type="entry name" value="Aspartate Aminotransferase, domain 1"/>
    <property type="match status" value="1"/>
</dbReference>
<dbReference type="UniPathway" id="UPA00031">
    <property type="reaction ID" value="UER00012"/>
</dbReference>
<evidence type="ECO:0000256" key="1">
    <source>
        <dbReference type="ARBA" id="ARBA00001933"/>
    </source>
</evidence>
<evidence type="ECO:0000256" key="3">
    <source>
        <dbReference type="ARBA" id="ARBA00007970"/>
    </source>
</evidence>
<dbReference type="HAMAP" id="MF_01023">
    <property type="entry name" value="HisC_aminotrans_2"/>
    <property type="match status" value="1"/>
</dbReference>
<reference evidence="11 12" key="1">
    <citation type="submission" date="2016-12" db="EMBL/GenBank/DDBJ databases">
        <authorList>
            <person name="Song W.-J."/>
            <person name="Kurnit D.M."/>
        </authorList>
    </citation>
    <scope>NUCLEOTIDE SEQUENCE [LARGE SCALE GENOMIC DNA]</scope>
    <source>
        <strain evidence="11 12">IMCC3135</strain>
    </source>
</reference>
<dbReference type="AlphaFoldDB" id="A0A2Z2NG79"/>
<feature type="domain" description="Aminotransferase class I/classII large" evidence="10">
    <location>
        <begin position="25"/>
        <end position="347"/>
    </location>
</feature>
<dbReference type="GO" id="GO:0004400">
    <property type="term" value="F:histidinol-phosphate transaminase activity"/>
    <property type="evidence" value="ECO:0007669"/>
    <property type="project" value="UniProtKB-UniRule"/>
</dbReference>
<dbReference type="RefSeq" id="WP_088915820.1">
    <property type="nucleotide sequence ID" value="NZ_CP018632.1"/>
</dbReference>
<evidence type="ECO:0000256" key="7">
    <source>
        <dbReference type="ARBA" id="ARBA00022898"/>
    </source>
</evidence>
<sequence>MTNFWTETVKRLTPYVPGEQRSGAHITKLNTNENPYPPAPEVLQAIRGVEGDQLRRYPDPESVELRTTLAEYHGLSIDEVFVGNGSDEILALAFLAYFTNGKPLQFPDISYSFYPVYCDLYGIEQKLVELEPDYSLSLERFEANLGGIIFPNPNAPTASAVPADAVSRLLEKHTEQVLLVDEAYADFGGESVVGLIRQYPNLLVSHTFSKGRSLAGMRLGVAFGHPSLIEGLQRVKNSFNSYPVDALAQAAGVASIKAEDYYRQTLTSIMQTRQQAVSDLQNRGFEVLPSAANFVFAKAPDGNAEQVFRKLNDAGVLVRYWNKPRLDQWLRISIGTAAEMQALLSALDA</sequence>
<comment type="similarity">
    <text evidence="3 9">Belongs to the class-II pyridoxal-phosphate-dependent aminotransferase family. Histidinol-phosphate aminotransferase subfamily.</text>
</comment>
<dbReference type="GO" id="GO:0000105">
    <property type="term" value="P:L-histidine biosynthetic process"/>
    <property type="evidence" value="ECO:0007669"/>
    <property type="project" value="UniProtKB-UniRule"/>
</dbReference>
<dbReference type="PANTHER" id="PTHR43643">
    <property type="entry name" value="HISTIDINOL-PHOSPHATE AMINOTRANSFERASE 2"/>
    <property type="match status" value="1"/>
</dbReference>
<comment type="catalytic activity">
    <reaction evidence="8 9">
        <text>L-histidinol phosphate + 2-oxoglutarate = 3-(imidazol-4-yl)-2-oxopropyl phosphate + L-glutamate</text>
        <dbReference type="Rhea" id="RHEA:23744"/>
        <dbReference type="ChEBI" id="CHEBI:16810"/>
        <dbReference type="ChEBI" id="CHEBI:29985"/>
        <dbReference type="ChEBI" id="CHEBI:57766"/>
        <dbReference type="ChEBI" id="CHEBI:57980"/>
        <dbReference type="EC" id="2.6.1.9"/>
    </reaction>
</comment>
<dbReference type="NCBIfam" id="TIGR01141">
    <property type="entry name" value="hisC"/>
    <property type="match status" value="1"/>
</dbReference>
<dbReference type="Proteomes" id="UP000250079">
    <property type="component" value="Chromosome"/>
</dbReference>
<accession>A0A2Z2NG79</accession>
<keyword evidence="12" id="KW-1185">Reference proteome</keyword>
<organism evidence="11 12">
    <name type="scientific">Granulosicoccus antarcticus IMCC3135</name>
    <dbReference type="NCBI Taxonomy" id="1192854"/>
    <lineage>
        <taxon>Bacteria</taxon>
        <taxon>Pseudomonadati</taxon>
        <taxon>Pseudomonadota</taxon>
        <taxon>Gammaproteobacteria</taxon>
        <taxon>Chromatiales</taxon>
        <taxon>Granulosicoccaceae</taxon>
        <taxon>Granulosicoccus</taxon>
    </lineage>
</organism>
<dbReference type="SUPFAM" id="SSF53383">
    <property type="entry name" value="PLP-dependent transferases"/>
    <property type="match status" value="1"/>
</dbReference>
<dbReference type="InterPro" id="IPR005861">
    <property type="entry name" value="HisP_aminotrans"/>
</dbReference>
<evidence type="ECO:0000313" key="12">
    <source>
        <dbReference type="Proteomes" id="UP000250079"/>
    </source>
</evidence>
<dbReference type="PROSITE" id="PS00599">
    <property type="entry name" value="AA_TRANSFER_CLASS_2"/>
    <property type="match status" value="1"/>
</dbReference>
<evidence type="ECO:0000256" key="6">
    <source>
        <dbReference type="ARBA" id="ARBA00022679"/>
    </source>
</evidence>
<keyword evidence="7 9" id="KW-0663">Pyridoxal phosphate</keyword>
<dbReference type="InterPro" id="IPR015422">
    <property type="entry name" value="PyrdxlP-dep_Trfase_small"/>
</dbReference>
<evidence type="ECO:0000256" key="2">
    <source>
        <dbReference type="ARBA" id="ARBA00005011"/>
    </source>
</evidence>
<keyword evidence="5 9" id="KW-0032">Aminotransferase</keyword>
<comment type="subunit">
    <text evidence="4 9">Homodimer.</text>
</comment>
<dbReference type="OrthoDB" id="9809616at2"/>
<evidence type="ECO:0000256" key="9">
    <source>
        <dbReference type="HAMAP-Rule" id="MF_01023"/>
    </source>
</evidence>
<proteinExistence type="inferred from homology"/>
<keyword evidence="9" id="KW-0028">Amino-acid biosynthesis</keyword>
<dbReference type="GO" id="GO:0030170">
    <property type="term" value="F:pyridoxal phosphate binding"/>
    <property type="evidence" value="ECO:0007669"/>
    <property type="project" value="InterPro"/>
</dbReference>
<protein>
    <recommendedName>
        <fullName evidence="9">Histidinol-phosphate aminotransferase</fullName>
        <ecNumber evidence="9">2.6.1.9</ecNumber>
    </recommendedName>
    <alternativeName>
        <fullName evidence="9">Imidazole acetol-phosphate transaminase</fullName>
    </alternativeName>
</protein>
<evidence type="ECO:0000259" key="10">
    <source>
        <dbReference type="Pfam" id="PF00155"/>
    </source>
</evidence>
<dbReference type="EC" id="2.6.1.9" evidence="9"/>
<dbReference type="Pfam" id="PF00155">
    <property type="entry name" value="Aminotran_1_2"/>
    <property type="match status" value="1"/>
</dbReference>
<dbReference type="InterPro" id="IPR050106">
    <property type="entry name" value="HistidinolP_aminotransfase"/>
</dbReference>
<dbReference type="Gene3D" id="3.40.640.10">
    <property type="entry name" value="Type I PLP-dependent aspartate aminotransferase-like (Major domain)"/>
    <property type="match status" value="1"/>
</dbReference>
<evidence type="ECO:0000256" key="8">
    <source>
        <dbReference type="ARBA" id="ARBA00047481"/>
    </source>
</evidence>
<evidence type="ECO:0000313" key="11">
    <source>
        <dbReference type="EMBL" id="ASJ70262.1"/>
    </source>
</evidence>
<keyword evidence="6 9" id="KW-0808">Transferase</keyword>
<dbReference type="InterPro" id="IPR015424">
    <property type="entry name" value="PyrdxlP-dep_Trfase"/>
</dbReference>
<name>A0A2Z2NG79_9GAMM</name>
<feature type="modified residue" description="N6-(pyridoxal phosphate)lysine" evidence="9">
    <location>
        <position position="210"/>
    </location>
</feature>